<sequence length="159" mass="17750">PDSCCGVYSELAIHQSDYPSEAEWSVRLLHGTIICCEVPFNIISFSGHQEDSTRISKACAKVSKRGNCQASALLCSLWSLDDDIVKSAIEKPELFVLKPQREGGGEQHLPLVLMCEKLLSDRRKEELNSQPTYLLQRIISKSFPRFSGPWCLPGPSSIR</sequence>
<accession>A9LMJ5</accession>
<dbReference type="PANTHER" id="PTHR11130:SF2">
    <property type="entry name" value="GLUTATHIONE SYNTHETASE"/>
    <property type="match status" value="1"/>
</dbReference>
<protein>
    <submittedName>
        <fullName evidence="1">Glutathione synthetase</fullName>
    </submittedName>
</protein>
<dbReference type="Pfam" id="PF03917">
    <property type="entry name" value="GSH_synth_ATP"/>
    <property type="match status" value="1"/>
</dbReference>
<feature type="non-terminal residue" evidence="1">
    <location>
        <position position="1"/>
    </location>
</feature>
<organism evidence="1">
    <name type="scientific">Salvinia minima</name>
    <dbReference type="NCBI Taxonomy" id="301149"/>
    <lineage>
        <taxon>Eukaryota</taxon>
        <taxon>Viridiplantae</taxon>
        <taxon>Streptophyta</taxon>
        <taxon>Embryophyta</taxon>
        <taxon>Tracheophyta</taxon>
        <taxon>Polypodiopsida</taxon>
        <taxon>Polypodiidae</taxon>
        <taxon>Salviniales</taxon>
        <taxon>Salviniaceae</taxon>
        <taxon>Salvinia</taxon>
    </lineage>
</organism>
<dbReference type="Gene3D" id="3.30.1490.50">
    <property type="match status" value="1"/>
</dbReference>
<dbReference type="EMBL" id="EU247453">
    <property type="protein sequence ID" value="ABX45134.1"/>
    <property type="molecule type" value="mRNA"/>
</dbReference>
<dbReference type="GO" id="GO:0043295">
    <property type="term" value="F:glutathione binding"/>
    <property type="evidence" value="ECO:0007669"/>
    <property type="project" value="TreeGrafter"/>
</dbReference>
<dbReference type="SUPFAM" id="SSF56059">
    <property type="entry name" value="Glutathione synthetase ATP-binding domain-like"/>
    <property type="match status" value="1"/>
</dbReference>
<dbReference type="PANTHER" id="PTHR11130">
    <property type="entry name" value="GLUTATHIONE SYNTHETASE"/>
    <property type="match status" value="1"/>
</dbReference>
<name>A9LMJ5_9MONI</name>
<feature type="non-terminal residue" evidence="1">
    <location>
        <position position="159"/>
    </location>
</feature>
<proteinExistence type="evidence at transcript level"/>
<evidence type="ECO:0000313" key="1">
    <source>
        <dbReference type="EMBL" id="ABX45134.1"/>
    </source>
</evidence>
<reference evidence="1" key="1">
    <citation type="submission" date="2007-10" db="EMBL/GenBank/DDBJ databases">
        <title>Biosynthesis of glutathione effect of Pb in fern aquatic Salvinia minima Baker tissue: roots and leaves.</title>
        <authorList>
            <person name="Estrella-Gomez N.E."/>
            <person name="Zapata Perez O."/>
            <person name="Santamaria Fernandez J."/>
        </authorList>
    </citation>
    <scope>NUCLEOTIDE SEQUENCE</scope>
</reference>
<dbReference type="InterPro" id="IPR005615">
    <property type="entry name" value="Glutathione_synthase"/>
</dbReference>
<dbReference type="GO" id="GO:0004363">
    <property type="term" value="F:glutathione synthase activity"/>
    <property type="evidence" value="ECO:0007669"/>
    <property type="project" value="InterPro"/>
</dbReference>
<dbReference type="InterPro" id="IPR014709">
    <property type="entry name" value="Glutathione_synthase_C_euk"/>
</dbReference>
<dbReference type="AlphaFoldDB" id="A9LMJ5"/>
<dbReference type="GO" id="GO:0005829">
    <property type="term" value="C:cytosol"/>
    <property type="evidence" value="ECO:0007669"/>
    <property type="project" value="TreeGrafter"/>
</dbReference>
<dbReference type="GO" id="GO:0005524">
    <property type="term" value="F:ATP binding"/>
    <property type="evidence" value="ECO:0007669"/>
    <property type="project" value="InterPro"/>
</dbReference>